<sequence>MKINPVLAVLVVVVVGLLAFGACSTIGSGGVSSPGIEIDIDSPKKSKTCPVGKKYNSLTKRCESKSSRLRKR</sequence>
<reference evidence="1 2" key="1">
    <citation type="submission" date="2021-03" db="EMBL/GenBank/DDBJ databases">
        <authorList>
            <person name="Alqahtani R."/>
            <person name="Behailu E."/>
            <person name="Cappabianca D.W."/>
            <person name="Csanadi-Schwartz K.M."/>
            <person name="Dalal A.S."/>
            <person name="Fahim M.S."/>
            <person name="Franklin J.M."/>
            <person name="Gluckman M.H."/>
            <person name="Levine C.J."/>
            <person name="Martin N."/>
            <person name="Milza N."/>
            <person name="Najmabadi R."/>
            <person name="Newman A.M."/>
            <person name="Pajunar M."/>
            <person name="Qalawee I."/>
            <person name="Rizvi A."/>
            <person name="Samuel A."/>
            <person name="Smith A."/>
            <person name="Swann F.E."/>
            <person name="Sweeney P."/>
            <person name="Torres N.R."/>
            <person name="Ventrone L."/>
            <person name="Ventura L."/>
            <person name="Wroe M."/>
            <person name="Acquaye N.A."/>
            <person name="Agnes T.J."/>
            <person name="Ahmed A."/>
            <person name="Ahmed S."/>
            <person name="Amodu B.A."/>
            <person name="Arefeayne N.F."/>
            <person name="Asamoah-Frimpong E.A."/>
            <person name="Attaran A."/>
            <person name="Barragan J.M."/>
            <person name="Baumgarten L.N."/>
            <person name="Berhane B."/>
            <person name="Beyene A."/>
            <person name="Bhattarai B."/>
            <person name="Biondokin D.V."/>
            <person name="Boone B.K."/>
            <person name="Burney S.Z."/>
            <person name="Cayanan J.T."/>
            <person name="Cesta G."/>
            <person name="Chang J."/>
            <person name="Chavez J."/>
            <person name="Chorbajian C."/>
            <person name="Christian S."/>
            <person name="Corns J.R."/>
            <person name="Corns N.R."/>
            <person name="Cowan J.T."/>
            <person name="Coyne C."/>
            <person name="Dadzie B."/>
            <person name="Datu D.V."/>
            <person name="Deng B.C."/>
            <person name="Der L."/>
            <person name="Dickerson K."/>
            <person name="Dozier E."/>
            <person name="Egbunine A.O."/>
            <person name="Farooq M."/>
            <person name="Fonge A.E."/>
            <person name="Ghomsi-Nono M.P."/>
            <person name="Giampietro H."/>
            <person name="Gunnison R.P."/>
            <person name="Han S.H."/>
            <person name="Hennigan A.J."/>
            <person name="Hong A.N."/>
            <person name="Ijomor E.C."/>
            <person name="Jalali A."/>
            <person name="Jamil T.Z."/>
            <person name="Jenkins C.R."/>
            <person name="Joseph M.A."/>
            <person name="Jowanowitch O.J."/>
            <person name="Kang D."/>
            <person name="Khan A."/>
            <person name="Khan Z.K."/>
            <person name="Kiewe T."/>
            <person name="Kjerulf A.B."/>
            <person name="Kolosey V."/>
            <person name="Kurup M."/>
            <person name="Lee V.H."/>
            <person name="Llontop-Maldonado V."/>
            <person name="Long P."/>
            <person name="Lu N."/>
            <person name="Majekodunmi A."/>
            <person name="Malik H.W."/>
            <person name="Marcellino S.C."/>
            <person name="Martinez L.A."/>
            <person name="Meher F.N."/>
            <person name="Michelin M.A."/>
            <person name="Mitchell K.G."/>
            <person name="Mullens W.J."/>
            <person name="Nwakama C."/>
            <person name="Nwosu F.T."/>
            <person name="Oboh E.C."/>
            <person name="Odujinrin O."/>
            <person name="Ogunsan O."/>
            <person name="O'Neill K."/>
            <person name="Oxlaj J.A."/>
            <person name="Patel A.K."/>
            <person name="Patel B.R."/>
            <person name="Pham Q."/>
            <person name="Porter J."/>
            <person name="Portes J."/>
            <person name="Prokopenko A."/>
            <person name="Quraishi M."/>
            <person name="Qureshi M."/>
            <person name="Rivera A."/>
            <person name="Rubalsky V."/>
            <person name="Saikali Y."/>
            <person name="Saqaf K."/>
            <person name="Saroya S.R."/>
            <person name="Seas A."/>
            <person name="Shadrick R.E."/>
            <person name="Sharda N."/>
            <person name="Sigindere M.T."/>
            <person name="Simbi V.G."/>
            <person name="Thuzar C."/>
            <person name="Tran K."/>
            <person name="Tran V.D."/>
            <person name="Trang W."/>
            <person name="Vaishnav N."/>
            <person name="Vuong K."/>
            <person name="Walker C."/>
            <person name="Wallace S.A."/>
            <person name="Warfield J.C."/>
            <person name="Wikina T."/>
            <person name="Wobbeking F.T."/>
            <person name="Worrent L.D."/>
            <person name="Yan T."/>
            <person name="Zehra A."/>
            <person name="Avazpour P."/>
            <person name="Kim F.M."/>
            <person name="Mason K."/>
            <person name="Nguyen D.A."/>
            <person name="Pettit S.M."/>
            <person name="Zhou O.J."/>
            <person name="Brissett D.L."/>
            <person name="Gualtieri C."/>
            <person name="Hufford T.M."/>
            <person name="Ko J.M."/>
            <person name="Novak J.K."/>
            <person name="Smith Z.M."/>
            <person name="Mayer-Bacon C."/>
            <person name="Erill I."/>
            <person name="Caruso S.M."/>
            <person name="Garlena R.A."/>
            <person name="Russell D.A."/>
            <person name="Pope W.H."/>
            <person name="Jacobs-Sera D."/>
            <person name="Hatfull G.F."/>
        </authorList>
    </citation>
    <scope>NUCLEOTIDE SEQUENCE [LARGE SCALE GENOMIC DNA]</scope>
</reference>
<dbReference type="PROSITE" id="PS51257">
    <property type="entry name" value="PROKAR_LIPOPROTEIN"/>
    <property type="match status" value="1"/>
</dbReference>
<dbReference type="KEGG" id="vg:77927819"/>
<dbReference type="GeneID" id="77927819"/>
<proteinExistence type="predicted"/>
<accession>A0A8F2E727</accession>
<evidence type="ECO:0000313" key="2">
    <source>
        <dbReference type="Proteomes" id="UP000683399"/>
    </source>
</evidence>
<dbReference type="Proteomes" id="UP000683399">
    <property type="component" value="Segment"/>
</dbReference>
<name>A0A8F2E727_9CAUD</name>
<keyword evidence="2" id="KW-1185">Reference proteome</keyword>
<evidence type="ECO:0000313" key="1">
    <source>
        <dbReference type="EMBL" id="QWT30114.1"/>
    </source>
</evidence>
<dbReference type="RefSeq" id="YP_010652071.1">
    <property type="nucleotide sequence ID" value="NC_070784.1"/>
</dbReference>
<organism evidence="1 2">
    <name type="scientific">Streptomyces phage TunaTartare</name>
    <dbReference type="NCBI Taxonomy" id="2848887"/>
    <lineage>
        <taxon>Viruses</taxon>
        <taxon>Duplodnaviria</taxon>
        <taxon>Heunggongvirae</taxon>
        <taxon>Uroviricota</taxon>
        <taxon>Caudoviricetes</taxon>
        <taxon>Stanwilliamsviridae</taxon>
        <taxon>Loccivirinae</taxon>
        <taxon>Faustvirus</taxon>
        <taxon>Faustvirus tunatartare</taxon>
    </lineage>
</organism>
<protein>
    <submittedName>
        <fullName evidence="1">Membrane protein</fullName>
    </submittedName>
</protein>
<gene>
    <name evidence="1" type="primary">252</name>
    <name evidence="1" type="ORF">SEA_TUNATARTARE_252</name>
</gene>
<dbReference type="EMBL" id="MW822145">
    <property type="protein sequence ID" value="QWT30114.1"/>
    <property type="molecule type" value="Genomic_DNA"/>
</dbReference>